<reference evidence="2" key="1">
    <citation type="journal article" date="2019" name="Int. J. Syst. Evol. Microbiol.">
        <title>The Global Catalogue of Microorganisms (GCM) 10K type strain sequencing project: providing services to taxonomists for standard genome sequencing and annotation.</title>
        <authorList>
            <consortium name="The Broad Institute Genomics Platform"/>
            <consortium name="The Broad Institute Genome Sequencing Center for Infectious Disease"/>
            <person name="Wu L."/>
            <person name="Ma J."/>
        </authorList>
    </citation>
    <scope>NUCLEOTIDE SEQUENCE [LARGE SCALE GENOMIC DNA]</scope>
    <source>
        <strain evidence="2">CGMCC 1.7030</strain>
    </source>
</reference>
<gene>
    <name evidence="1" type="ORF">ACFPIK_16315</name>
</gene>
<name>A0ABW0C2D3_9BACT</name>
<protein>
    <submittedName>
        <fullName evidence="1">GxxExxY protein</fullName>
    </submittedName>
</protein>
<dbReference type="Gene3D" id="3.90.320.10">
    <property type="match status" value="1"/>
</dbReference>
<sequence length="125" mass="14093">MLENEISSQVIGAAIEVHKHLGPGLLESSYEACLIHELRDQGFQIKSQIPLPVYYKGINLETGYRIDLLVENKVIIEIKSVEKLEGIHTAQLLTYLKLTQLRLGLLINFNSTRLIDGVKRIANNL</sequence>
<dbReference type="InterPro" id="IPR011604">
    <property type="entry name" value="PDDEXK-like_dom_sf"/>
</dbReference>
<dbReference type="InterPro" id="IPR026350">
    <property type="entry name" value="GxxExxY"/>
</dbReference>
<dbReference type="NCBIfam" id="TIGR04256">
    <property type="entry name" value="GxxExxY"/>
    <property type="match status" value="1"/>
</dbReference>
<evidence type="ECO:0000313" key="1">
    <source>
        <dbReference type="EMBL" id="MFC5193338.1"/>
    </source>
</evidence>
<comment type="caution">
    <text evidence="1">The sequence shown here is derived from an EMBL/GenBank/DDBJ whole genome shotgun (WGS) entry which is preliminary data.</text>
</comment>
<evidence type="ECO:0000313" key="2">
    <source>
        <dbReference type="Proteomes" id="UP001596163"/>
    </source>
</evidence>
<organism evidence="1 2">
    <name type="scientific">Algoriphagus aquatilis</name>
    <dbReference type="NCBI Taxonomy" id="490186"/>
    <lineage>
        <taxon>Bacteria</taxon>
        <taxon>Pseudomonadati</taxon>
        <taxon>Bacteroidota</taxon>
        <taxon>Cytophagia</taxon>
        <taxon>Cytophagales</taxon>
        <taxon>Cyclobacteriaceae</taxon>
        <taxon>Algoriphagus</taxon>
    </lineage>
</organism>
<dbReference type="Proteomes" id="UP001596163">
    <property type="component" value="Unassembled WGS sequence"/>
</dbReference>
<accession>A0ABW0C2D3</accession>
<keyword evidence="2" id="KW-1185">Reference proteome</keyword>
<proteinExistence type="predicted"/>
<dbReference type="EMBL" id="JBHSKS010000017">
    <property type="protein sequence ID" value="MFC5193338.1"/>
    <property type="molecule type" value="Genomic_DNA"/>
</dbReference>
<dbReference type="Pfam" id="PF13366">
    <property type="entry name" value="PDDEXK_3"/>
    <property type="match status" value="1"/>
</dbReference>
<dbReference type="RefSeq" id="WP_377917189.1">
    <property type="nucleotide sequence ID" value="NZ_JBHSKS010000017.1"/>
</dbReference>